<gene>
    <name evidence="11" type="ORF">PS710_02913</name>
</gene>
<dbReference type="GO" id="GO:0047443">
    <property type="term" value="F:4-hydroxy-4-methyl-2-oxoglutarate aldolase activity"/>
    <property type="evidence" value="ECO:0007669"/>
    <property type="project" value="UniProtKB-EC"/>
</dbReference>
<dbReference type="InterPro" id="IPR010203">
    <property type="entry name" value="RraA"/>
</dbReference>
<evidence type="ECO:0000256" key="10">
    <source>
        <dbReference type="RuleBase" id="RU004338"/>
    </source>
</evidence>
<dbReference type="InterPro" id="IPR005493">
    <property type="entry name" value="RraA/RraA-like"/>
</dbReference>
<reference evidence="11 12" key="1">
    <citation type="submission" date="2019-09" db="EMBL/GenBank/DDBJ databases">
        <authorList>
            <person name="Chandra G."/>
            <person name="Truman W A."/>
        </authorList>
    </citation>
    <scope>NUCLEOTIDE SEQUENCE [LARGE SCALE GENOMIC DNA]</scope>
    <source>
        <strain evidence="11">PS710</strain>
    </source>
</reference>
<dbReference type="Proteomes" id="UP000381093">
    <property type="component" value="Unassembled WGS sequence"/>
</dbReference>
<feature type="binding site" evidence="9">
    <location>
        <begin position="79"/>
        <end position="82"/>
    </location>
    <ligand>
        <name>substrate</name>
    </ligand>
</feature>
<evidence type="ECO:0000256" key="6">
    <source>
        <dbReference type="ARBA" id="ARBA00023239"/>
    </source>
</evidence>
<dbReference type="CDD" id="cd16841">
    <property type="entry name" value="RraA_family"/>
    <property type="match status" value="1"/>
</dbReference>
<proteinExistence type="inferred from homology"/>
<dbReference type="PANTHER" id="PTHR33254">
    <property type="entry name" value="4-HYDROXY-4-METHYL-2-OXOGLUTARATE ALDOLASE 3-RELATED"/>
    <property type="match status" value="1"/>
</dbReference>
<comment type="function">
    <text evidence="7 10">Catalyzes the aldol cleavage of 4-hydroxy-4-methyl-2-oxoglutarate (HMG) into 2 molecules of pyruvate. Also contains a secondary oxaloacetate (OAA) decarboxylase activity due to the common pyruvate enolate transition state formed following C-C bond cleavage in the retro-aldol and decarboxylation reactions.</text>
</comment>
<accession>A0A5E7CHD8</accession>
<evidence type="ECO:0000256" key="5">
    <source>
        <dbReference type="ARBA" id="ARBA00022723"/>
    </source>
</evidence>
<comment type="cofactor">
    <cofactor evidence="2 10">
        <name>a divalent metal cation</name>
        <dbReference type="ChEBI" id="CHEBI:60240"/>
    </cofactor>
</comment>
<keyword evidence="5 9" id="KW-0479">Metal-binding</keyword>
<feature type="binding site" evidence="9">
    <location>
        <position position="102"/>
    </location>
    <ligand>
        <name>Mg(2+)</name>
        <dbReference type="ChEBI" id="CHEBI:18420"/>
    </ligand>
</feature>
<evidence type="ECO:0000256" key="3">
    <source>
        <dbReference type="ARBA" id="ARBA00008621"/>
    </source>
</evidence>
<dbReference type="InterPro" id="IPR036704">
    <property type="entry name" value="RraA/RraA-like_sf"/>
</dbReference>
<dbReference type="GO" id="GO:0051252">
    <property type="term" value="P:regulation of RNA metabolic process"/>
    <property type="evidence" value="ECO:0007669"/>
    <property type="project" value="InterPro"/>
</dbReference>
<protein>
    <recommendedName>
        <fullName evidence="10">4-hydroxy-4-methyl-2-oxoglutarate aldolase</fullName>
        <shortName evidence="10">HMG aldolase</shortName>
        <ecNumber evidence="10">4.1.1.112</ecNumber>
        <ecNumber evidence="10">4.1.3.17</ecNumber>
    </recommendedName>
    <alternativeName>
        <fullName evidence="10">Oxaloacetate decarboxylase</fullName>
    </alternativeName>
</protein>
<evidence type="ECO:0000313" key="12">
    <source>
        <dbReference type="Proteomes" id="UP000381093"/>
    </source>
</evidence>
<evidence type="ECO:0000256" key="1">
    <source>
        <dbReference type="ARBA" id="ARBA00001342"/>
    </source>
</evidence>
<dbReference type="GO" id="GO:0046872">
    <property type="term" value="F:metal ion binding"/>
    <property type="evidence" value="ECO:0007669"/>
    <property type="project" value="UniProtKB-KW"/>
</dbReference>
<dbReference type="PANTHER" id="PTHR33254:SF4">
    <property type="entry name" value="4-HYDROXY-4-METHYL-2-OXOGLUTARATE ALDOLASE 3-RELATED"/>
    <property type="match status" value="1"/>
</dbReference>
<feature type="binding site" evidence="9">
    <location>
        <position position="101"/>
    </location>
    <ligand>
        <name>substrate</name>
    </ligand>
</feature>
<evidence type="ECO:0000256" key="4">
    <source>
        <dbReference type="ARBA" id="ARBA00011233"/>
    </source>
</evidence>
<evidence type="ECO:0000256" key="7">
    <source>
        <dbReference type="ARBA" id="ARBA00025046"/>
    </source>
</evidence>
<comment type="catalytic activity">
    <reaction evidence="1 10">
        <text>4-hydroxy-4-methyl-2-oxoglutarate = 2 pyruvate</text>
        <dbReference type="Rhea" id="RHEA:22748"/>
        <dbReference type="ChEBI" id="CHEBI:15361"/>
        <dbReference type="ChEBI" id="CHEBI:58276"/>
        <dbReference type="EC" id="4.1.3.17"/>
    </reaction>
</comment>
<comment type="subunit">
    <text evidence="4 10">Homotrimer.</text>
</comment>
<evidence type="ECO:0000313" key="11">
    <source>
        <dbReference type="EMBL" id="VVO04187.1"/>
    </source>
</evidence>
<dbReference type="EC" id="4.1.1.112" evidence="10"/>
<dbReference type="Pfam" id="PF03737">
    <property type="entry name" value="RraA-like"/>
    <property type="match status" value="1"/>
</dbReference>
<comment type="similarity">
    <text evidence="3 10">Belongs to the class II aldolase/RraA-like family.</text>
</comment>
<evidence type="ECO:0000256" key="9">
    <source>
        <dbReference type="PIRSR" id="PIRSR605493-1"/>
    </source>
</evidence>
<dbReference type="EC" id="4.1.3.17" evidence="10"/>
<comment type="catalytic activity">
    <reaction evidence="8 10">
        <text>oxaloacetate + H(+) = pyruvate + CO2</text>
        <dbReference type="Rhea" id="RHEA:15641"/>
        <dbReference type="ChEBI" id="CHEBI:15361"/>
        <dbReference type="ChEBI" id="CHEBI:15378"/>
        <dbReference type="ChEBI" id="CHEBI:16452"/>
        <dbReference type="ChEBI" id="CHEBI:16526"/>
        <dbReference type="EC" id="4.1.1.112"/>
    </reaction>
</comment>
<dbReference type="GO" id="GO:0008428">
    <property type="term" value="F:ribonuclease inhibitor activity"/>
    <property type="evidence" value="ECO:0007669"/>
    <property type="project" value="InterPro"/>
</dbReference>
<dbReference type="NCBIfam" id="NF006875">
    <property type="entry name" value="PRK09372.1"/>
    <property type="match status" value="1"/>
</dbReference>
<dbReference type="Gene3D" id="3.50.30.40">
    <property type="entry name" value="Ribonuclease E inhibitor RraA/RraA-like"/>
    <property type="match status" value="1"/>
</dbReference>
<dbReference type="RefSeq" id="WP_150765151.1">
    <property type="nucleotide sequence ID" value="NZ_CABVHW010000008.1"/>
</dbReference>
<evidence type="ECO:0000256" key="2">
    <source>
        <dbReference type="ARBA" id="ARBA00001968"/>
    </source>
</evidence>
<dbReference type="AlphaFoldDB" id="A0A5E7CHD8"/>
<name>A0A5E7CHD8_PSEFL</name>
<evidence type="ECO:0000256" key="8">
    <source>
        <dbReference type="ARBA" id="ARBA00047973"/>
    </source>
</evidence>
<dbReference type="SUPFAM" id="SSF89562">
    <property type="entry name" value="RraA-like"/>
    <property type="match status" value="1"/>
</dbReference>
<sequence>MDVSTSDLCDQHAAMLIKGDVRVLPGDWVWFGSLRHCHGQIVTLNAQGCNGEIRALLAEAGNGRVLIIDAGHNPLALLGDNLAALAMRSGWAGILINGNVRDTQELARMELGIIATGCWPVRSNNEHGGIVQEALTIGDTPVFPGDWLYADEDGVLVSRSELHPPARHSR</sequence>
<keyword evidence="9" id="KW-0460">Magnesium</keyword>
<organism evidence="11 12">
    <name type="scientific">Pseudomonas fluorescens</name>
    <dbReference type="NCBI Taxonomy" id="294"/>
    <lineage>
        <taxon>Bacteria</taxon>
        <taxon>Pseudomonadati</taxon>
        <taxon>Pseudomonadota</taxon>
        <taxon>Gammaproteobacteria</taxon>
        <taxon>Pseudomonadales</taxon>
        <taxon>Pseudomonadaceae</taxon>
        <taxon>Pseudomonas</taxon>
    </lineage>
</organism>
<dbReference type="NCBIfam" id="TIGR01935">
    <property type="entry name" value="NOT-MenG"/>
    <property type="match status" value="1"/>
</dbReference>
<dbReference type="EMBL" id="CABVHW010000008">
    <property type="protein sequence ID" value="VVO04187.1"/>
    <property type="molecule type" value="Genomic_DNA"/>
</dbReference>
<keyword evidence="6 10" id="KW-0456">Lyase</keyword>
<comment type="cofactor">
    <cofactor evidence="9">
        <name>Mg(2+)</name>
        <dbReference type="ChEBI" id="CHEBI:18420"/>
    </cofactor>
</comment>
<dbReference type="GO" id="GO:0008948">
    <property type="term" value="F:oxaloacetate decarboxylase activity"/>
    <property type="evidence" value="ECO:0007669"/>
    <property type="project" value="UniProtKB-EC"/>
</dbReference>